<evidence type="ECO:0000313" key="2">
    <source>
        <dbReference type="EMBL" id="PIR07276.1"/>
    </source>
</evidence>
<accession>A0A2H0NGT1</accession>
<organism evidence="2 3">
    <name type="scientific">Candidatus Jorgensenbacteria bacterium CG11_big_fil_rev_8_21_14_0_20_38_23</name>
    <dbReference type="NCBI Taxonomy" id="1974594"/>
    <lineage>
        <taxon>Bacteria</taxon>
        <taxon>Candidatus Joergenseniibacteriota</taxon>
    </lineage>
</organism>
<feature type="compositionally biased region" description="Basic and acidic residues" evidence="1">
    <location>
        <begin position="49"/>
        <end position="60"/>
    </location>
</feature>
<evidence type="ECO:0000313" key="3">
    <source>
        <dbReference type="Proteomes" id="UP000228867"/>
    </source>
</evidence>
<reference evidence="2 3" key="1">
    <citation type="submission" date="2017-09" db="EMBL/GenBank/DDBJ databases">
        <title>Depth-based differentiation of microbial function through sediment-hosted aquifers and enrichment of novel symbionts in the deep terrestrial subsurface.</title>
        <authorList>
            <person name="Probst A.J."/>
            <person name="Ladd B."/>
            <person name="Jarett J.K."/>
            <person name="Geller-Mcgrath D.E."/>
            <person name="Sieber C.M."/>
            <person name="Emerson J.B."/>
            <person name="Anantharaman K."/>
            <person name="Thomas B.C."/>
            <person name="Malmstrom R."/>
            <person name="Stieglmeier M."/>
            <person name="Klingl A."/>
            <person name="Woyke T."/>
            <person name="Ryan C.M."/>
            <person name="Banfield J.F."/>
        </authorList>
    </citation>
    <scope>NUCLEOTIDE SEQUENCE [LARGE SCALE GENOMIC DNA]</scope>
    <source>
        <strain evidence="2">CG11_big_fil_rev_8_21_14_0_20_38_23</strain>
    </source>
</reference>
<sequence length="72" mass="8091">MIKKKDFLFVYLFRLPVMRNASEASEAWSPSETRSSDAERSRPASAAGAEERPVPSDRQTEQNVNNAAISYK</sequence>
<proteinExistence type="predicted"/>
<dbReference type="EMBL" id="PCWR01000037">
    <property type="protein sequence ID" value="PIR07276.1"/>
    <property type="molecule type" value="Genomic_DNA"/>
</dbReference>
<feature type="compositionally biased region" description="Low complexity" evidence="1">
    <location>
        <begin position="22"/>
        <end position="32"/>
    </location>
</feature>
<evidence type="ECO:0000256" key="1">
    <source>
        <dbReference type="SAM" id="MobiDB-lite"/>
    </source>
</evidence>
<feature type="compositionally biased region" description="Polar residues" evidence="1">
    <location>
        <begin position="61"/>
        <end position="72"/>
    </location>
</feature>
<gene>
    <name evidence="2" type="ORF">COV54_01560</name>
</gene>
<dbReference type="Proteomes" id="UP000228867">
    <property type="component" value="Unassembled WGS sequence"/>
</dbReference>
<protein>
    <submittedName>
        <fullName evidence="2">Uncharacterized protein</fullName>
    </submittedName>
</protein>
<comment type="caution">
    <text evidence="2">The sequence shown here is derived from an EMBL/GenBank/DDBJ whole genome shotgun (WGS) entry which is preliminary data.</text>
</comment>
<dbReference type="AlphaFoldDB" id="A0A2H0NGT1"/>
<feature type="region of interest" description="Disordered" evidence="1">
    <location>
        <begin position="22"/>
        <end position="72"/>
    </location>
</feature>
<name>A0A2H0NGT1_9BACT</name>